<evidence type="ECO:0000313" key="2">
    <source>
        <dbReference type="EMBL" id="KAK2616817.1"/>
    </source>
</evidence>
<proteinExistence type="predicted"/>
<dbReference type="Proteomes" id="UP001251528">
    <property type="component" value="Unassembled WGS sequence"/>
</dbReference>
<gene>
    <name evidence="2" type="ORF">QQS21_000194</name>
</gene>
<feature type="region of interest" description="Disordered" evidence="1">
    <location>
        <begin position="1"/>
        <end position="31"/>
    </location>
</feature>
<dbReference type="EMBL" id="JASWJB010000002">
    <property type="protein sequence ID" value="KAK2616817.1"/>
    <property type="molecule type" value="Genomic_DNA"/>
</dbReference>
<dbReference type="Gene3D" id="3.40.390.10">
    <property type="entry name" value="Collagenase (Catalytic Domain)"/>
    <property type="match status" value="1"/>
</dbReference>
<dbReference type="GO" id="GO:0008237">
    <property type="term" value="F:metallopeptidase activity"/>
    <property type="evidence" value="ECO:0007669"/>
    <property type="project" value="InterPro"/>
</dbReference>
<evidence type="ECO:0000313" key="3">
    <source>
        <dbReference type="Proteomes" id="UP001251528"/>
    </source>
</evidence>
<feature type="compositionally biased region" description="Polar residues" evidence="1">
    <location>
        <begin position="468"/>
        <end position="494"/>
    </location>
</feature>
<feature type="compositionally biased region" description="Polar residues" evidence="1">
    <location>
        <begin position="183"/>
        <end position="203"/>
    </location>
</feature>
<feature type="compositionally biased region" description="Low complexity" evidence="1">
    <location>
        <begin position="314"/>
        <end position="331"/>
    </location>
</feature>
<accession>A0AAJ0CZB4</accession>
<dbReference type="AlphaFoldDB" id="A0AAJ0CZB4"/>
<dbReference type="InterPro" id="IPR024079">
    <property type="entry name" value="MetalloPept_cat_dom_sf"/>
</dbReference>
<name>A0AAJ0CZB4_9HYPO</name>
<sequence>MDTGGHLGHRCATRSRSPEERELFGRQPPQPDKGDAINLGCVVHLCCLQKNKCPSNGVATKAVDHMNSLLHGSKINFKLENVSRIDNELCTKGLNDDKSMNELKAHFHQGNTSTLNLVYVPTNEGAGVKGKCDMPGAETNIAATYGGTDGCVIAMDTLPGKMGGLGARNSGERQPRGVPSRLFSRQTAGSSGNVGDSSGMSITTTHEMGHWLGLNHIGETPSQRGLGGLFTRQRGGSQGNIMEAVSSPDRQYSFSQAQFDQMRQVALRRLKDRNVPVGNKAPGSGFGGPGQGSGPGDGPDSSPGRDGPGQGFKPGNDPDSPPGRDSPSFPSKGNLPGKFPKCNPHDSPSIPSEDKPIIPGDSSQSTPPEINPIFSGDDSPSMPPKDNPIFPGISSPSMPPKGKPTILGDSSPDIPPKVNPIFSGNGSPSMPAKGNPTIPQDNIPKGNSPIFTGDNGLKLPQSVDPSFHESNSQSFTGGNDKGSSQRGFSASAQTETKEEPSGPVYIARK</sequence>
<feature type="compositionally biased region" description="Gly residues" evidence="1">
    <location>
        <begin position="284"/>
        <end position="297"/>
    </location>
</feature>
<comment type="caution">
    <text evidence="2">The sequence shown here is derived from an EMBL/GenBank/DDBJ whole genome shotgun (WGS) entry which is preliminary data.</text>
</comment>
<organism evidence="2 3">
    <name type="scientific">Conoideocrella luteorostrata</name>
    <dbReference type="NCBI Taxonomy" id="1105319"/>
    <lineage>
        <taxon>Eukaryota</taxon>
        <taxon>Fungi</taxon>
        <taxon>Dikarya</taxon>
        <taxon>Ascomycota</taxon>
        <taxon>Pezizomycotina</taxon>
        <taxon>Sordariomycetes</taxon>
        <taxon>Hypocreomycetidae</taxon>
        <taxon>Hypocreales</taxon>
        <taxon>Clavicipitaceae</taxon>
        <taxon>Conoideocrella</taxon>
    </lineage>
</organism>
<dbReference type="SUPFAM" id="SSF55486">
    <property type="entry name" value="Metalloproteases ('zincins'), catalytic domain"/>
    <property type="match status" value="1"/>
</dbReference>
<feature type="region of interest" description="Disordered" evidence="1">
    <location>
        <begin position="215"/>
        <end position="243"/>
    </location>
</feature>
<feature type="region of interest" description="Disordered" evidence="1">
    <location>
        <begin position="273"/>
        <end position="509"/>
    </location>
</feature>
<keyword evidence="3" id="KW-1185">Reference proteome</keyword>
<protein>
    <submittedName>
        <fullName evidence="2">Uncharacterized protein</fullName>
    </submittedName>
</protein>
<evidence type="ECO:0000256" key="1">
    <source>
        <dbReference type="SAM" id="MobiDB-lite"/>
    </source>
</evidence>
<feature type="region of interest" description="Disordered" evidence="1">
    <location>
        <begin position="167"/>
        <end position="203"/>
    </location>
</feature>
<reference evidence="2" key="1">
    <citation type="submission" date="2023-06" db="EMBL/GenBank/DDBJ databases">
        <title>Conoideocrella luteorostrata (Hypocreales: Clavicipitaceae), a potential biocontrol fungus for elongate hemlock scale in United States Christmas tree production areas.</title>
        <authorList>
            <person name="Barrett H."/>
            <person name="Lovett B."/>
            <person name="Macias A.M."/>
            <person name="Stajich J.E."/>
            <person name="Kasson M.T."/>
        </authorList>
    </citation>
    <scope>NUCLEOTIDE SEQUENCE</scope>
    <source>
        <strain evidence="2">ARSEF 14590</strain>
    </source>
</reference>